<dbReference type="Proteomes" id="UP000784880">
    <property type="component" value="Unassembled WGS sequence"/>
</dbReference>
<proteinExistence type="predicted"/>
<keyword evidence="3" id="KW-1185">Reference proteome</keyword>
<dbReference type="SMART" id="SM00833">
    <property type="entry name" value="CobW_C"/>
    <property type="match status" value="1"/>
</dbReference>
<accession>A0ABS6JD05</accession>
<dbReference type="InterPro" id="IPR051316">
    <property type="entry name" value="Zinc-reg_GTPase_activator"/>
</dbReference>
<dbReference type="Pfam" id="PF07683">
    <property type="entry name" value="CobW_C"/>
    <property type="match status" value="1"/>
</dbReference>
<comment type="caution">
    <text evidence="2">The sequence shown here is derived from an EMBL/GenBank/DDBJ whole genome shotgun (WGS) entry which is preliminary data.</text>
</comment>
<name>A0ABS6JD05_9BACI</name>
<protein>
    <submittedName>
        <fullName evidence="2">GTP-binding protein</fullName>
    </submittedName>
</protein>
<feature type="domain" description="CobW C-terminal" evidence="1">
    <location>
        <begin position="218"/>
        <end position="304"/>
    </location>
</feature>
<reference evidence="2 3" key="1">
    <citation type="submission" date="2021-06" db="EMBL/GenBank/DDBJ databases">
        <title>Bacillus sp. RD4P76, an endophyte from a halophyte.</title>
        <authorList>
            <person name="Sun J.-Q."/>
        </authorList>
    </citation>
    <scope>NUCLEOTIDE SEQUENCE [LARGE SCALE GENOMIC DNA]</scope>
    <source>
        <strain evidence="2 3">CGMCC 1.15917</strain>
    </source>
</reference>
<dbReference type="PANTHER" id="PTHR13748">
    <property type="entry name" value="COBW-RELATED"/>
    <property type="match status" value="1"/>
</dbReference>
<dbReference type="InterPro" id="IPR011629">
    <property type="entry name" value="CobW-like_C"/>
</dbReference>
<sequence>MDKVEVFILAGFLGSGKTTLLQNLLIEERELGRNVAVVMNEVGDFSVDTNLIGDKTPLKELLKGCICCTMKDELEIQLLSLYQEHKLDVIYIETTGVAHPMEVLDACMSPTIAPYIHLKSIVTVVDLKRWQEKSQMKQQYERLLVEQVKHGDNLILNKSDMFSIKELNTLKDEIQEVNPSANVHMTNYSNVTLSALSSRERTFDKQPDKFHLKDNLRVQTMTYQFTVPIEKVRLEEWFKQMPDSILRVKGFINLDSDPNGTYIVQYAYGVLNYIKEPIHFPTNIVIIGSNLNKEEINHQLNQLETFSKK</sequence>
<evidence type="ECO:0000259" key="1">
    <source>
        <dbReference type="SMART" id="SM00833"/>
    </source>
</evidence>
<dbReference type="CDD" id="cd03112">
    <property type="entry name" value="CobW-like"/>
    <property type="match status" value="1"/>
</dbReference>
<dbReference type="Pfam" id="PF02492">
    <property type="entry name" value="cobW"/>
    <property type="match status" value="1"/>
</dbReference>
<evidence type="ECO:0000313" key="2">
    <source>
        <dbReference type="EMBL" id="MBU9711557.1"/>
    </source>
</evidence>
<dbReference type="PANTHER" id="PTHR13748:SF62">
    <property type="entry name" value="COBW DOMAIN-CONTAINING PROTEIN"/>
    <property type="match status" value="1"/>
</dbReference>
<dbReference type="EMBL" id="JAHQCS010000077">
    <property type="protein sequence ID" value="MBU9711557.1"/>
    <property type="molecule type" value="Genomic_DNA"/>
</dbReference>
<dbReference type="RefSeq" id="WP_217065498.1">
    <property type="nucleotide sequence ID" value="NZ_JAHQCS010000077.1"/>
</dbReference>
<dbReference type="InterPro" id="IPR003495">
    <property type="entry name" value="CobW/HypB/UreG_nucleotide-bd"/>
</dbReference>
<evidence type="ECO:0000313" key="3">
    <source>
        <dbReference type="Proteomes" id="UP000784880"/>
    </source>
</evidence>
<organism evidence="2 3">
    <name type="scientific">Evansella tamaricis</name>
    <dbReference type="NCBI Taxonomy" id="2069301"/>
    <lineage>
        <taxon>Bacteria</taxon>
        <taxon>Bacillati</taxon>
        <taxon>Bacillota</taxon>
        <taxon>Bacilli</taxon>
        <taxon>Bacillales</taxon>
        <taxon>Bacillaceae</taxon>
        <taxon>Evansella</taxon>
    </lineage>
</organism>
<gene>
    <name evidence="2" type="ORF">KS419_07400</name>
</gene>